<reference evidence="3" key="1">
    <citation type="submission" date="2023-04" db="EMBL/GenBank/DDBJ databases">
        <title>Black Yeasts Isolated from many extreme environments.</title>
        <authorList>
            <person name="Coleine C."/>
            <person name="Stajich J.E."/>
            <person name="Selbmann L."/>
        </authorList>
    </citation>
    <scope>NUCLEOTIDE SEQUENCE</scope>
    <source>
        <strain evidence="3">CCFEE 5312</strain>
    </source>
</reference>
<accession>A0AAJ0DRY5</accession>
<protein>
    <submittedName>
        <fullName evidence="3">Uncharacterized protein</fullName>
    </submittedName>
</protein>
<dbReference type="Proteomes" id="UP001271007">
    <property type="component" value="Unassembled WGS sequence"/>
</dbReference>
<evidence type="ECO:0000256" key="2">
    <source>
        <dbReference type="SAM" id="SignalP"/>
    </source>
</evidence>
<dbReference type="AlphaFoldDB" id="A0AAJ0DRY5"/>
<keyword evidence="2" id="KW-0732">Signal</keyword>
<comment type="caution">
    <text evidence="3">The sequence shown here is derived from an EMBL/GenBank/DDBJ whole genome shotgun (WGS) entry which is preliminary data.</text>
</comment>
<keyword evidence="4" id="KW-1185">Reference proteome</keyword>
<dbReference type="EMBL" id="JAWDJX010000008">
    <property type="protein sequence ID" value="KAK3055466.1"/>
    <property type="molecule type" value="Genomic_DNA"/>
</dbReference>
<sequence>MALLDAIILTTIAALSVIGTANGLALKSTSTTLMDDCTRTTLSTTVSPNSSSTSTSSPALPSCCHWGDALAPCIHPFPTPWSCVRDSTTLTGPPYTPPWTPTNAPGDIPLFGTLTVGIGASWVSTTTTTAVATVTALERVKDPGREVKSRLDRQTGRQTRSQNQT</sequence>
<evidence type="ECO:0000256" key="1">
    <source>
        <dbReference type="SAM" id="MobiDB-lite"/>
    </source>
</evidence>
<evidence type="ECO:0000313" key="3">
    <source>
        <dbReference type="EMBL" id="KAK3055466.1"/>
    </source>
</evidence>
<feature type="region of interest" description="Disordered" evidence="1">
    <location>
        <begin position="143"/>
        <end position="165"/>
    </location>
</feature>
<gene>
    <name evidence="3" type="ORF">LTR09_003386</name>
</gene>
<feature type="compositionally biased region" description="Polar residues" evidence="1">
    <location>
        <begin position="156"/>
        <end position="165"/>
    </location>
</feature>
<feature type="signal peptide" evidence="2">
    <location>
        <begin position="1"/>
        <end position="23"/>
    </location>
</feature>
<evidence type="ECO:0000313" key="4">
    <source>
        <dbReference type="Proteomes" id="UP001271007"/>
    </source>
</evidence>
<proteinExistence type="predicted"/>
<feature type="compositionally biased region" description="Basic and acidic residues" evidence="1">
    <location>
        <begin position="143"/>
        <end position="155"/>
    </location>
</feature>
<feature type="chain" id="PRO_5042559682" evidence="2">
    <location>
        <begin position="24"/>
        <end position="165"/>
    </location>
</feature>
<organism evidence="3 4">
    <name type="scientific">Extremus antarcticus</name>
    <dbReference type="NCBI Taxonomy" id="702011"/>
    <lineage>
        <taxon>Eukaryota</taxon>
        <taxon>Fungi</taxon>
        <taxon>Dikarya</taxon>
        <taxon>Ascomycota</taxon>
        <taxon>Pezizomycotina</taxon>
        <taxon>Dothideomycetes</taxon>
        <taxon>Dothideomycetidae</taxon>
        <taxon>Mycosphaerellales</taxon>
        <taxon>Extremaceae</taxon>
        <taxon>Extremus</taxon>
    </lineage>
</organism>
<name>A0AAJ0DRY5_9PEZI</name>